<dbReference type="PANTHER" id="PTHR13390:SF0">
    <property type="entry name" value="LIPID DROPLET-ASSOCIATED HYDROLASE"/>
    <property type="match status" value="1"/>
</dbReference>
<evidence type="ECO:0000313" key="6">
    <source>
        <dbReference type="EMBL" id="KAF4302717.1"/>
    </source>
</evidence>
<dbReference type="Gene3D" id="3.40.50.1820">
    <property type="entry name" value="alpha/beta hydrolase"/>
    <property type="match status" value="1"/>
</dbReference>
<reference evidence="6" key="1">
    <citation type="submission" date="2020-04" db="EMBL/GenBank/DDBJ databases">
        <title>Genome Assembly and Annotation of Botryosphaeria dothidea sdau 11-99, a Latent Pathogen of Apple Fruit Ring Rot in China.</title>
        <authorList>
            <person name="Yu C."/>
            <person name="Diao Y."/>
            <person name="Lu Q."/>
            <person name="Zhao J."/>
            <person name="Cui S."/>
            <person name="Peng C."/>
            <person name="He B."/>
            <person name="Liu H."/>
        </authorList>
    </citation>
    <scope>NUCLEOTIDE SEQUENCE [LARGE SCALE GENOMIC DNA]</scope>
    <source>
        <strain evidence="6">Sdau11-99</strain>
    </source>
</reference>
<comment type="similarity">
    <text evidence="2">Belongs to the AB hydrolase superfamily. LDAH family.</text>
</comment>
<keyword evidence="7" id="KW-1185">Reference proteome</keyword>
<evidence type="ECO:0000256" key="3">
    <source>
        <dbReference type="ARBA" id="ARBA00022677"/>
    </source>
</evidence>
<dbReference type="InterPro" id="IPR019363">
    <property type="entry name" value="LDAH"/>
</dbReference>
<evidence type="ECO:0000256" key="2">
    <source>
        <dbReference type="ARBA" id="ARBA00008300"/>
    </source>
</evidence>
<evidence type="ECO:0000256" key="4">
    <source>
        <dbReference type="ARBA" id="ARBA00022801"/>
    </source>
</evidence>
<name>A0A8H4IK75_9PEZI</name>
<dbReference type="Proteomes" id="UP000572817">
    <property type="component" value="Unassembled WGS sequence"/>
</dbReference>
<protein>
    <submittedName>
        <fullName evidence="6">Uncharacterized protein</fullName>
    </submittedName>
</protein>
<dbReference type="GO" id="GO:0016298">
    <property type="term" value="F:lipase activity"/>
    <property type="evidence" value="ECO:0007669"/>
    <property type="project" value="InterPro"/>
</dbReference>
<dbReference type="Pfam" id="PF10230">
    <property type="entry name" value="LIDHydrolase"/>
    <property type="match status" value="1"/>
</dbReference>
<proteinExistence type="inferred from homology"/>
<keyword evidence="3" id="KW-0551">Lipid droplet</keyword>
<evidence type="ECO:0000256" key="5">
    <source>
        <dbReference type="SAM" id="MobiDB-lite"/>
    </source>
</evidence>
<feature type="region of interest" description="Disordered" evidence="5">
    <location>
        <begin position="99"/>
        <end position="129"/>
    </location>
</feature>
<organism evidence="6 7">
    <name type="scientific">Botryosphaeria dothidea</name>
    <dbReference type="NCBI Taxonomy" id="55169"/>
    <lineage>
        <taxon>Eukaryota</taxon>
        <taxon>Fungi</taxon>
        <taxon>Dikarya</taxon>
        <taxon>Ascomycota</taxon>
        <taxon>Pezizomycotina</taxon>
        <taxon>Dothideomycetes</taxon>
        <taxon>Dothideomycetes incertae sedis</taxon>
        <taxon>Botryosphaeriales</taxon>
        <taxon>Botryosphaeriaceae</taxon>
        <taxon>Botryosphaeria</taxon>
    </lineage>
</organism>
<comment type="caution">
    <text evidence="6">The sequence shown here is derived from an EMBL/GenBank/DDBJ whole genome shotgun (WGS) entry which is preliminary data.</text>
</comment>
<gene>
    <name evidence="6" type="ORF">GTA08_BOTSDO09260</name>
</gene>
<dbReference type="SUPFAM" id="SSF53474">
    <property type="entry name" value="alpha/beta-Hydrolases"/>
    <property type="match status" value="1"/>
</dbReference>
<evidence type="ECO:0000313" key="7">
    <source>
        <dbReference type="Proteomes" id="UP000572817"/>
    </source>
</evidence>
<dbReference type="OrthoDB" id="448051at2759"/>
<feature type="compositionally biased region" description="Pro residues" evidence="5">
    <location>
        <begin position="18"/>
        <end position="28"/>
    </location>
</feature>
<dbReference type="GO" id="GO:0005811">
    <property type="term" value="C:lipid droplet"/>
    <property type="evidence" value="ECO:0007669"/>
    <property type="project" value="UniProtKB-SubCell"/>
</dbReference>
<keyword evidence="4" id="KW-0378">Hydrolase</keyword>
<dbReference type="GO" id="GO:0019915">
    <property type="term" value="P:lipid storage"/>
    <property type="evidence" value="ECO:0007669"/>
    <property type="project" value="InterPro"/>
</dbReference>
<dbReference type="EMBL" id="WWBZ02000062">
    <property type="protein sequence ID" value="KAF4302717.1"/>
    <property type="molecule type" value="Genomic_DNA"/>
</dbReference>
<comment type="subcellular location">
    <subcellularLocation>
        <location evidence="1">Lipid droplet</location>
    </subcellularLocation>
</comment>
<feature type="region of interest" description="Disordered" evidence="5">
    <location>
        <begin position="1"/>
        <end position="32"/>
    </location>
</feature>
<dbReference type="PANTHER" id="PTHR13390">
    <property type="entry name" value="LIPASE"/>
    <property type="match status" value="1"/>
</dbReference>
<sequence>MISRRHANRPPTILTLPPTGPPPLPPTSPTTSSFFAERWSNAGPRKRWLIYLVTGNPGMIAYYDLFLSHLHFLLTAHPTLAPGNAFEVFGRSLSGFESRGHEPGGGGWPAGAKARKGKGKGGATGKPPFGLKEQIDGVEWALWDHVKGLGEGDGDGERVGRGGKEETNIIVIGHSVGAYMALEVVRRWRESLRKKKAAKTSAQKPVANVGEKRAGELADADVQEKEGGRIVGGVCLFPTVTHIAKSSSGLKLTMLLDMVPNLPLIASLLATLLTFFVPTLILTELLALALGHPSDAARVTAEFLKSPHGVQQALHMARDELASINHDAWDAEVWGAADPSPVGAPRPKLFFLFGQQDHWVADETRDELIKARGRGRKDAEKWRPLMEVDESGIPHGFCIDPNHSITVAEKVARYIEDVVREESA</sequence>
<evidence type="ECO:0000256" key="1">
    <source>
        <dbReference type="ARBA" id="ARBA00004502"/>
    </source>
</evidence>
<dbReference type="InterPro" id="IPR029058">
    <property type="entry name" value="AB_hydrolase_fold"/>
</dbReference>
<accession>A0A8H4IK75</accession>
<dbReference type="AlphaFoldDB" id="A0A8H4IK75"/>